<evidence type="ECO:0000313" key="3">
    <source>
        <dbReference type="Proteomes" id="UP000295164"/>
    </source>
</evidence>
<dbReference type="GO" id="GO:0004180">
    <property type="term" value="F:carboxypeptidase activity"/>
    <property type="evidence" value="ECO:0007669"/>
    <property type="project" value="UniProtKB-KW"/>
</dbReference>
<keyword evidence="2" id="KW-0378">Hydrolase</keyword>
<evidence type="ECO:0000313" key="2">
    <source>
        <dbReference type="EMBL" id="TCZ64640.1"/>
    </source>
</evidence>
<proteinExistence type="predicted"/>
<comment type="caution">
    <text evidence="2">The sequence shown here is derived from an EMBL/GenBank/DDBJ whole genome shotgun (WGS) entry which is preliminary data.</text>
</comment>
<keyword evidence="1" id="KW-0732">Signal</keyword>
<sequence>MKKLSLLFFSTLLTLCSFAQGIVSGTVTDAETKQPLQGASVFAQNTTVGAVSKGDGTYKLSLGKGGYELVVSFTGYETQRFNIEATGDRTQDIALKKEDKSLTEVVIQSNNEVPDGWEKYGSFFLDYFIGRTANAKETKLENPQALKFFYYKRSDKLKVFASEPLRITNSALGYSLQYNLDSFVYYYKSGLNSYRGNCLFLPLEGDAAQQAAWAKARERAYLGSRLHFTRAYFDSTLKEDGFTVDLLSETSNTKFDRLTNPYDSAYYFADSTGNVELWFPRMVSISYTKARPEPAYLEQMNLPKNVPAQMSYVELRDAILVKPNGYFTEQRSWVNQGYWSWKNLADLLPYDYNP</sequence>
<dbReference type="Proteomes" id="UP000295164">
    <property type="component" value="Unassembled WGS sequence"/>
</dbReference>
<evidence type="ECO:0000256" key="1">
    <source>
        <dbReference type="SAM" id="SignalP"/>
    </source>
</evidence>
<keyword evidence="2" id="KW-0121">Carboxypeptidase</keyword>
<reference evidence="2 3" key="1">
    <citation type="submission" date="2019-03" db="EMBL/GenBank/DDBJ databases">
        <authorList>
            <person name="Kim M.K.M."/>
        </authorList>
    </citation>
    <scope>NUCLEOTIDE SEQUENCE [LARGE SCALE GENOMIC DNA]</scope>
    <source>
        <strain evidence="2 3">17J68-15</strain>
    </source>
</reference>
<dbReference type="InterPro" id="IPR008969">
    <property type="entry name" value="CarboxyPept-like_regulatory"/>
</dbReference>
<feature type="signal peptide" evidence="1">
    <location>
        <begin position="1"/>
        <end position="19"/>
    </location>
</feature>
<dbReference type="RefSeq" id="WP_131854390.1">
    <property type="nucleotide sequence ID" value="NZ_SKFH01000059.1"/>
</dbReference>
<accession>A0A4R4DVR4</accession>
<name>A0A4R4DVR4_9BACT</name>
<dbReference type="OrthoDB" id="1223654at2"/>
<dbReference type="EMBL" id="SKFH01000059">
    <property type="protein sequence ID" value="TCZ64640.1"/>
    <property type="molecule type" value="Genomic_DNA"/>
</dbReference>
<dbReference type="AlphaFoldDB" id="A0A4R4DVR4"/>
<organism evidence="2 3">
    <name type="scientific">Flaviaesturariibacter aridisoli</name>
    <dbReference type="NCBI Taxonomy" id="2545761"/>
    <lineage>
        <taxon>Bacteria</taxon>
        <taxon>Pseudomonadati</taxon>
        <taxon>Bacteroidota</taxon>
        <taxon>Chitinophagia</taxon>
        <taxon>Chitinophagales</taxon>
        <taxon>Chitinophagaceae</taxon>
        <taxon>Flaviaestuariibacter</taxon>
    </lineage>
</organism>
<keyword evidence="2" id="KW-0645">Protease</keyword>
<dbReference type="Gene3D" id="2.60.40.1120">
    <property type="entry name" value="Carboxypeptidase-like, regulatory domain"/>
    <property type="match status" value="1"/>
</dbReference>
<feature type="chain" id="PRO_5020483294" evidence="1">
    <location>
        <begin position="20"/>
        <end position="354"/>
    </location>
</feature>
<protein>
    <submittedName>
        <fullName evidence="2">Carboxypeptidase-like regulatory domain-containing protein</fullName>
    </submittedName>
</protein>
<dbReference type="Pfam" id="PF13715">
    <property type="entry name" value="CarbopepD_reg_2"/>
    <property type="match status" value="1"/>
</dbReference>
<keyword evidence="3" id="KW-1185">Reference proteome</keyword>
<dbReference type="SUPFAM" id="SSF49464">
    <property type="entry name" value="Carboxypeptidase regulatory domain-like"/>
    <property type="match status" value="1"/>
</dbReference>
<gene>
    <name evidence="2" type="ORF">E0486_18080</name>
</gene>